<dbReference type="AlphaFoldDB" id="A0AAJ1W480"/>
<dbReference type="Pfam" id="PF07859">
    <property type="entry name" value="Abhydrolase_3"/>
    <property type="match status" value="1"/>
</dbReference>
<reference evidence="4" key="1">
    <citation type="submission" date="2023-06" db="EMBL/GenBank/DDBJ databases">
        <title>Identification of two novel mycobacterium reveal diversities and complexities of Mycobacterium gordonae clade.</title>
        <authorList>
            <person name="Matsumoto Y."/>
            <person name="Nakamura S."/>
            <person name="Motooka D."/>
            <person name="Fukushima K."/>
        </authorList>
    </citation>
    <scope>NUCLEOTIDE SEQUENCE</scope>
    <source>
        <strain evidence="4">TY812</strain>
    </source>
</reference>
<dbReference type="InterPro" id="IPR000084">
    <property type="entry name" value="PE-PGRS_N"/>
</dbReference>
<dbReference type="GO" id="GO:0016787">
    <property type="term" value="F:hydrolase activity"/>
    <property type="evidence" value="ECO:0007669"/>
    <property type="project" value="UniProtKB-KW"/>
</dbReference>
<keyword evidence="1" id="KW-0378">Hydrolase</keyword>
<dbReference type="SUPFAM" id="SSF53474">
    <property type="entry name" value="alpha/beta-Hydrolases"/>
    <property type="match status" value="1"/>
</dbReference>
<gene>
    <name evidence="4" type="ORF">QXL92_13635</name>
</gene>
<dbReference type="Gene3D" id="3.40.50.1820">
    <property type="entry name" value="alpha/beta hydrolase"/>
    <property type="match status" value="1"/>
</dbReference>
<dbReference type="InterPro" id="IPR038332">
    <property type="entry name" value="PPE_sf"/>
</dbReference>
<evidence type="ECO:0000256" key="1">
    <source>
        <dbReference type="ARBA" id="ARBA00022801"/>
    </source>
</evidence>
<dbReference type="Gene3D" id="1.10.287.850">
    <property type="entry name" value="HP0062-like domain"/>
    <property type="match status" value="1"/>
</dbReference>
<feature type="domain" description="PE" evidence="2">
    <location>
        <begin position="24"/>
        <end position="114"/>
    </location>
</feature>
<dbReference type="Pfam" id="PF00934">
    <property type="entry name" value="PE"/>
    <property type="match status" value="1"/>
</dbReference>
<evidence type="ECO:0000313" key="4">
    <source>
        <dbReference type="EMBL" id="MDP7735784.1"/>
    </source>
</evidence>
<proteinExistence type="predicted"/>
<evidence type="ECO:0000313" key="5">
    <source>
        <dbReference type="Proteomes" id="UP001229081"/>
    </source>
</evidence>
<accession>A0AAJ1W480</accession>
<dbReference type="PANTHER" id="PTHR48081:SF8">
    <property type="entry name" value="ALPHA_BETA HYDROLASE FOLD-3 DOMAIN-CONTAINING PROTEIN-RELATED"/>
    <property type="match status" value="1"/>
</dbReference>
<dbReference type="InterPro" id="IPR050300">
    <property type="entry name" value="GDXG_lipolytic_enzyme"/>
</dbReference>
<organism evidence="4 5">
    <name type="scientific">Mycobacterium paragordonae</name>
    <dbReference type="NCBI Taxonomy" id="1389713"/>
    <lineage>
        <taxon>Bacteria</taxon>
        <taxon>Bacillati</taxon>
        <taxon>Actinomycetota</taxon>
        <taxon>Actinomycetes</taxon>
        <taxon>Mycobacteriales</taxon>
        <taxon>Mycobacteriaceae</taxon>
        <taxon>Mycobacterium</taxon>
    </lineage>
</organism>
<dbReference type="PANTHER" id="PTHR48081">
    <property type="entry name" value="AB HYDROLASE SUPERFAMILY PROTEIN C4A8.06C"/>
    <property type="match status" value="1"/>
</dbReference>
<sequence length="453" mass="48126">MRKTWSHHGRDLGRRKGFHDMSYVIAAPELMGSAAAELAIIESRLGEANAAAATSTTRVLAAAADEVSAAVVELFSGHGWEFQALSAQAAAFQSRFIATLTMSAESFLGAEAANLSALGNSIWTEIFGSPAIEPVPAGETPRFSGTQSLLTRLETAALRPVKAFLTWSGIYDQLGVLNSPVQQLFVSGLLNPLFSDSPPRLLTTLLGETVRYTSYEGMQVVEIVPAHPTGNYVVALHGGAFLWPPMIFHWLGYSVMAYQTGATFAVPIYPLIQQGGTAGTVVPKVAGYISTQIAAHGASNVSVLGDSAGATIGLSAVQYLVAHNQAVPRSMVLLSPLLDQRLVNPNLGLIDDPFLPDRSNGIYRANQLWAGDLALTDPLVSPLFGSLEGLPPTYVYAGSLDPVAPDQFILAQNAVSQSAPISFVLATGGFHDWVLLSPGGLRYWPQIERELGI</sequence>
<dbReference type="Proteomes" id="UP001229081">
    <property type="component" value="Unassembled WGS sequence"/>
</dbReference>
<dbReference type="InterPro" id="IPR013094">
    <property type="entry name" value="AB_hydrolase_3"/>
</dbReference>
<dbReference type="EMBL" id="JAUFSA010000001">
    <property type="protein sequence ID" value="MDP7735784.1"/>
    <property type="molecule type" value="Genomic_DNA"/>
</dbReference>
<feature type="domain" description="Alpha/beta hydrolase fold-3" evidence="3">
    <location>
        <begin position="233"/>
        <end position="434"/>
    </location>
</feature>
<protein>
    <submittedName>
        <fullName evidence="4">PE domain-containing protein</fullName>
    </submittedName>
</protein>
<evidence type="ECO:0000259" key="2">
    <source>
        <dbReference type="Pfam" id="PF00934"/>
    </source>
</evidence>
<evidence type="ECO:0000259" key="3">
    <source>
        <dbReference type="Pfam" id="PF07859"/>
    </source>
</evidence>
<dbReference type="SUPFAM" id="SSF140459">
    <property type="entry name" value="PE/PPE dimer-like"/>
    <property type="match status" value="1"/>
</dbReference>
<comment type="caution">
    <text evidence="4">The sequence shown here is derived from an EMBL/GenBank/DDBJ whole genome shotgun (WGS) entry which is preliminary data.</text>
</comment>
<name>A0AAJ1W480_9MYCO</name>
<dbReference type="InterPro" id="IPR029058">
    <property type="entry name" value="AB_hydrolase_fold"/>
</dbReference>